<evidence type="ECO:0008006" key="4">
    <source>
        <dbReference type="Google" id="ProtNLM"/>
    </source>
</evidence>
<comment type="caution">
    <text evidence="2">The sequence shown here is derived from an EMBL/GenBank/DDBJ whole genome shotgun (WGS) entry which is preliminary data.</text>
</comment>
<evidence type="ECO:0000256" key="1">
    <source>
        <dbReference type="SAM" id="SignalP"/>
    </source>
</evidence>
<protein>
    <recommendedName>
        <fullName evidence="4">IBR domain-containing protein</fullName>
    </recommendedName>
</protein>
<evidence type="ECO:0000313" key="3">
    <source>
        <dbReference type="Proteomes" id="UP000717696"/>
    </source>
</evidence>
<sequence>MAIPIHWWLGRGFFLSIPSAVLGPPQNDPIQLTPRRNQIVPDSNSTHWVCCNCWSLLEATASLCRNARCPHIRCQQCTGTDCERRPSYHWCPLEPGLRDRENMSDSSLEPNDDLEKFVSIIVSDDGALSNVSTGDWKDSS</sequence>
<dbReference type="AlphaFoldDB" id="A0A9P9DAS3"/>
<accession>A0A9P9DAS3</accession>
<dbReference type="Proteomes" id="UP000717696">
    <property type="component" value="Unassembled WGS sequence"/>
</dbReference>
<keyword evidence="3" id="KW-1185">Reference proteome</keyword>
<keyword evidence="1" id="KW-0732">Signal</keyword>
<dbReference type="EMBL" id="JAGMUU010000037">
    <property type="protein sequence ID" value="KAH7115734.1"/>
    <property type="molecule type" value="Genomic_DNA"/>
</dbReference>
<name>A0A9P9DAS3_9HYPO</name>
<gene>
    <name evidence="2" type="ORF">B0J13DRAFT_206080</name>
</gene>
<proteinExistence type="predicted"/>
<organism evidence="2 3">
    <name type="scientific">Dactylonectria estremocensis</name>
    <dbReference type="NCBI Taxonomy" id="1079267"/>
    <lineage>
        <taxon>Eukaryota</taxon>
        <taxon>Fungi</taxon>
        <taxon>Dikarya</taxon>
        <taxon>Ascomycota</taxon>
        <taxon>Pezizomycotina</taxon>
        <taxon>Sordariomycetes</taxon>
        <taxon>Hypocreomycetidae</taxon>
        <taxon>Hypocreales</taxon>
        <taxon>Nectriaceae</taxon>
        <taxon>Dactylonectria</taxon>
    </lineage>
</organism>
<reference evidence="2" key="1">
    <citation type="journal article" date="2021" name="Nat. Commun.">
        <title>Genetic determinants of endophytism in the Arabidopsis root mycobiome.</title>
        <authorList>
            <person name="Mesny F."/>
            <person name="Miyauchi S."/>
            <person name="Thiergart T."/>
            <person name="Pickel B."/>
            <person name="Atanasova L."/>
            <person name="Karlsson M."/>
            <person name="Huettel B."/>
            <person name="Barry K.W."/>
            <person name="Haridas S."/>
            <person name="Chen C."/>
            <person name="Bauer D."/>
            <person name="Andreopoulos W."/>
            <person name="Pangilinan J."/>
            <person name="LaButti K."/>
            <person name="Riley R."/>
            <person name="Lipzen A."/>
            <person name="Clum A."/>
            <person name="Drula E."/>
            <person name="Henrissat B."/>
            <person name="Kohler A."/>
            <person name="Grigoriev I.V."/>
            <person name="Martin F.M."/>
            <person name="Hacquard S."/>
        </authorList>
    </citation>
    <scope>NUCLEOTIDE SEQUENCE</scope>
    <source>
        <strain evidence="2">MPI-CAGE-AT-0021</strain>
    </source>
</reference>
<feature type="chain" id="PRO_5040388253" description="IBR domain-containing protein" evidence="1">
    <location>
        <begin position="24"/>
        <end position="140"/>
    </location>
</feature>
<evidence type="ECO:0000313" key="2">
    <source>
        <dbReference type="EMBL" id="KAH7115734.1"/>
    </source>
</evidence>
<feature type="signal peptide" evidence="1">
    <location>
        <begin position="1"/>
        <end position="23"/>
    </location>
</feature>